<name>A0A3S3PLX6_9ACAR</name>
<dbReference type="GO" id="GO:0042151">
    <property type="term" value="C:nematocyst"/>
    <property type="evidence" value="ECO:0007669"/>
    <property type="project" value="UniProtKB-SubCell"/>
</dbReference>
<evidence type="ECO:0000256" key="5">
    <source>
        <dbReference type="ARBA" id="ARBA00023331"/>
    </source>
</evidence>
<dbReference type="EMBL" id="NCKU01005799">
    <property type="protein sequence ID" value="RWS04162.1"/>
    <property type="molecule type" value="Genomic_DNA"/>
</dbReference>
<keyword evidence="3" id="KW-1052">Target cell membrane</keyword>
<gene>
    <name evidence="7" type="ORF">B4U79_16440</name>
</gene>
<dbReference type="InterPro" id="IPR050677">
    <property type="entry name" value="Actinoporin_PFT"/>
</dbReference>
<dbReference type="Proteomes" id="UP000285301">
    <property type="component" value="Unassembled WGS sequence"/>
</dbReference>
<comment type="caution">
    <text evidence="7">The sequence shown here is derived from an EMBL/GenBank/DDBJ whole genome shotgun (WGS) entry which is preliminary data.</text>
</comment>
<dbReference type="Pfam" id="PF06369">
    <property type="entry name" value="Anemone_cytotox"/>
    <property type="match status" value="2"/>
</dbReference>
<dbReference type="AlphaFoldDB" id="A0A3S3PLX6"/>
<accession>A0A3S3PLX6</accession>
<evidence type="ECO:0000256" key="3">
    <source>
        <dbReference type="ARBA" id="ARBA00022537"/>
    </source>
</evidence>
<dbReference type="PANTHER" id="PTHR40388:SF1">
    <property type="entry name" value="BRYOPORIN"/>
    <property type="match status" value="1"/>
</dbReference>
<dbReference type="GO" id="GO:0051715">
    <property type="term" value="P:cytolysis in another organism"/>
    <property type="evidence" value="ECO:0007669"/>
    <property type="project" value="InterPro"/>
</dbReference>
<evidence type="ECO:0000313" key="8">
    <source>
        <dbReference type="Proteomes" id="UP000285301"/>
    </source>
</evidence>
<proteinExistence type="predicted"/>
<dbReference type="Gene3D" id="2.60.270.20">
    <property type="entry name" value="Cytolysin/lectin"/>
    <property type="match status" value="2"/>
</dbReference>
<feature type="chain" id="PRO_5018692983" evidence="6">
    <location>
        <begin position="21"/>
        <end position="385"/>
    </location>
</feature>
<protein>
    <submittedName>
        <fullName evidence="7">Hemolytic toxin Avt-1-like protein</fullName>
    </submittedName>
</protein>
<dbReference type="GO" id="GO:0006812">
    <property type="term" value="P:monoatomic cation transport"/>
    <property type="evidence" value="ECO:0007669"/>
    <property type="project" value="InterPro"/>
</dbReference>
<dbReference type="OrthoDB" id="2304600at2759"/>
<keyword evidence="5" id="KW-0166">Nematocyst</keyword>
<keyword evidence="4" id="KW-0472">Membrane</keyword>
<evidence type="ECO:0000256" key="2">
    <source>
        <dbReference type="ARBA" id="ARBA00004532"/>
    </source>
</evidence>
<dbReference type="GO" id="GO:0046930">
    <property type="term" value="C:pore complex"/>
    <property type="evidence" value="ECO:0007669"/>
    <property type="project" value="InterPro"/>
</dbReference>
<keyword evidence="8" id="KW-1185">Reference proteome</keyword>
<dbReference type="GO" id="GO:0044218">
    <property type="term" value="C:other organism cell membrane"/>
    <property type="evidence" value="ECO:0007669"/>
    <property type="project" value="UniProtKB-KW"/>
</dbReference>
<feature type="signal peptide" evidence="6">
    <location>
        <begin position="1"/>
        <end position="20"/>
    </location>
</feature>
<dbReference type="PANTHER" id="PTHR40388">
    <property type="entry name" value="BRYOPORIN"/>
    <property type="match status" value="1"/>
</dbReference>
<dbReference type="GO" id="GO:0046931">
    <property type="term" value="P:pore complex assembly"/>
    <property type="evidence" value="ECO:0007669"/>
    <property type="project" value="InterPro"/>
</dbReference>
<keyword evidence="4" id="KW-1053">Target membrane</keyword>
<dbReference type="GO" id="GO:0015267">
    <property type="term" value="F:channel activity"/>
    <property type="evidence" value="ECO:0007669"/>
    <property type="project" value="InterPro"/>
</dbReference>
<sequence length="385" mass="43432">MTKFSPLILILLIALQISIELPINTEVLSAVIEGATLAGTTIDQIAQGAKCNRFCAIEIRNYHYTLELKKPRYYLVSGTNQDPPPPVIRSGSKEACLFRKISDTATGSVGVLSYEIHKVKRDKDNPNKVVSTKFNGDKLYLMWSIPYDYNLYDNWHAVGITKKLKTSKATFVEMYEKRPTCIELPITPQILSTIIKGASLAGTTIEQIAKGANCNRFCAIEIRNYHYTLELKNPNYYLVSGTNQNPPPPLIRSGYKEACLFRKIYDTATGSVGILSYEIYKVKRDNDNNNKVVSTEFNGDKLFLMWSIPYDYNLYGNWHAVGITKKLKTSKATFDEMYEKSPTWFARKAAYGTSINYKSESYGIPIEIIATLSDVGSAMWIIDFS</sequence>
<keyword evidence="6" id="KW-0732">Signal</keyword>
<evidence type="ECO:0000256" key="1">
    <source>
        <dbReference type="ARBA" id="ARBA00004175"/>
    </source>
</evidence>
<evidence type="ECO:0000256" key="4">
    <source>
        <dbReference type="ARBA" id="ARBA00023298"/>
    </source>
</evidence>
<evidence type="ECO:0000256" key="6">
    <source>
        <dbReference type="SAM" id="SignalP"/>
    </source>
</evidence>
<reference evidence="7 8" key="1">
    <citation type="journal article" date="2018" name="Gigascience">
        <title>Genomes of trombidid mites reveal novel predicted allergens and laterally-transferred genes associated with secondary metabolism.</title>
        <authorList>
            <person name="Dong X."/>
            <person name="Chaisiri K."/>
            <person name="Xia D."/>
            <person name="Armstrong S.D."/>
            <person name="Fang Y."/>
            <person name="Donnelly M.J."/>
            <person name="Kadowaki T."/>
            <person name="McGarry J.W."/>
            <person name="Darby A.C."/>
            <person name="Makepeace B.L."/>
        </authorList>
    </citation>
    <scope>NUCLEOTIDE SEQUENCE [LARGE SCALE GENOMIC DNA]</scope>
    <source>
        <strain evidence="7">UoL-WK</strain>
    </source>
</reference>
<dbReference type="InterPro" id="IPR015926">
    <property type="entry name" value="Cytolysin/lectin"/>
</dbReference>
<dbReference type="SUPFAM" id="SSF63724">
    <property type="entry name" value="Cytolysin/lectin"/>
    <property type="match status" value="2"/>
</dbReference>
<comment type="subcellular location">
    <subcellularLocation>
        <location evidence="2">Nematocyst</location>
    </subcellularLocation>
    <subcellularLocation>
        <location evidence="1">Target cell membrane</location>
    </subcellularLocation>
</comment>
<organism evidence="7 8">
    <name type="scientific">Dinothrombium tinctorium</name>
    <dbReference type="NCBI Taxonomy" id="1965070"/>
    <lineage>
        <taxon>Eukaryota</taxon>
        <taxon>Metazoa</taxon>
        <taxon>Ecdysozoa</taxon>
        <taxon>Arthropoda</taxon>
        <taxon>Chelicerata</taxon>
        <taxon>Arachnida</taxon>
        <taxon>Acari</taxon>
        <taxon>Acariformes</taxon>
        <taxon>Trombidiformes</taxon>
        <taxon>Prostigmata</taxon>
        <taxon>Anystina</taxon>
        <taxon>Parasitengona</taxon>
        <taxon>Trombidioidea</taxon>
        <taxon>Trombidiidae</taxon>
        <taxon>Dinothrombium</taxon>
    </lineage>
</organism>
<dbReference type="InterPro" id="IPR009104">
    <property type="entry name" value="Anemon_actinoporin-like"/>
</dbReference>
<evidence type="ECO:0000313" key="7">
    <source>
        <dbReference type="EMBL" id="RWS04162.1"/>
    </source>
</evidence>